<dbReference type="PANTHER" id="PTHR44936">
    <property type="entry name" value="SENSOR PROTEIN CREC"/>
    <property type="match status" value="1"/>
</dbReference>
<dbReference type="RefSeq" id="WP_003497206.1">
    <property type="nucleotide sequence ID" value="NZ_BAABZD010000003.1"/>
</dbReference>
<keyword evidence="3" id="KW-0597">Phosphoprotein</keyword>
<comment type="caution">
    <text evidence="10">The sequence shown here is derived from an EMBL/GenBank/DDBJ whole genome shotgun (WGS) entry which is preliminary data.</text>
</comment>
<keyword evidence="7" id="KW-0812">Transmembrane</keyword>
<dbReference type="Proteomes" id="UP001203136">
    <property type="component" value="Unassembled WGS sequence"/>
</dbReference>
<evidence type="ECO:0000313" key="10">
    <source>
        <dbReference type="EMBL" id="MDB2001944.1"/>
    </source>
</evidence>
<dbReference type="PRINTS" id="PR00344">
    <property type="entry name" value="BCTRLSENSOR"/>
</dbReference>
<evidence type="ECO:0000256" key="5">
    <source>
        <dbReference type="ARBA" id="ARBA00022777"/>
    </source>
</evidence>
<evidence type="ECO:0000259" key="8">
    <source>
        <dbReference type="PROSITE" id="PS50109"/>
    </source>
</evidence>
<dbReference type="PANTHER" id="PTHR44936:SF9">
    <property type="entry name" value="SENSOR PROTEIN CREC"/>
    <property type="match status" value="1"/>
</dbReference>
<evidence type="ECO:0000256" key="4">
    <source>
        <dbReference type="ARBA" id="ARBA00022679"/>
    </source>
</evidence>
<dbReference type="Pfam" id="PF02518">
    <property type="entry name" value="HATPase_c"/>
    <property type="match status" value="1"/>
</dbReference>
<keyword evidence="6" id="KW-0902">Two-component regulatory system</keyword>
<evidence type="ECO:0000256" key="2">
    <source>
        <dbReference type="ARBA" id="ARBA00012438"/>
    </source>
</evidence>
<dbReference type="EMBL" id="JAINVB010000001">
    <property type="protein sequence ID" value="MCK0084592.1"/>
    <property type="molecule type" value="Genomic_DNA"/>
</dbReference>
<dbReference type="GO" id="GO:0004673">
    <property type="term" value="F:protein histidine kinase activity"/>
    <property type="evidence" value="ECO:0007669"/>
    <property type="project" value="UniProtKB-EC"/>
</dbReference>
<dbReference type="GO" id="GO:0000160">
    <property type="term" value="P:phosphorelay signal transduction system"/>
    <property type="evidence" value="ECO:0007669"/>
    <property type="project" value="UniProtKB-KW"/>
</dbReference>
<reference evidence="10" key="2">
    <citation type="submission" date="2023-01" db="EMBL/GenBank/DDBJ databases">
        <title>Human gut microbiome strain richness.</title>
        <authorList>
            <person name="Chen-Liaw A."/>
        </authorList>
    </citation>
    <scope>NUCLEOTIDE SEQUENCE</scope>
    <source>
        <strain evidence="10">B1_m1001713B170214d0_201011</strain>
    </source>
</reference>
<dbReference type="SUPFAM" id="SSF55874">
    <property type="entry name" value="ATPase domain of HSP90 chaperone/DNA topoisomerase II/histidine kinase"/>
    <property type="match status" value="1"/>
</dbReference>
<comment type="catalytic activity">
    <reaction evidence="1">
        <text>ATP + protein L-histidine = ADP + protein N-phospho-L-histidine.</text>
        <dbReference type="EC" id="2.7.13.3"/>
    </reaction>
</comment>
<dbReference type="GeneID" id="57967692"/>
<dbReference type="SMART" id="SM00387">
    <property type="entry name" value="HATPase_c"/>
    <property type="match status" value="1"/>
</dbReference>
<sequence>MNTVEMNMKLWKRTLAIGVIIALASQLYWNVFVNNFRISTSVILLPVLIMTVGIQVHTRTICFVTACTIYIFRLVILLFQGMPLETGLIQVLPGALFYICYGLIFKLQIKNKHIVQMERLIVAVFFCDFCSNVFEVSLQEYLQQRMLPELSVIKYLLMIAAVRTLFAAVALIGEKQYRVLLKNAEHENRYQRLFLMTTGLKNEIYLMHKNTEEIERVMSNAYRLYEKTLMMEELPKEMQQMALEIARDVHEIKKDYIRIIQGIEEEIDEEYDEEKMNFQDLLQILEASTYHMLAEKRLDVRLVYDCQDNFITKEHYILMAVLKNLVNNAIEAIETKEKSGTVCIAERKEGNDYIFEITDDGPGISERQLSNIFKMGYSTKFDEKTGNIYRGVGLVGVKNAVEEQFKGKIDVESETGKGTKFRIMIPAEMLEES</sequence>
<dbReference type="EMBL" id="JAQLGM010000052">
    <property type="protein sequence ID" value="MDB2001944.1"/>
    <property type="molecule type" value="Genomic_DNA"/>
</dbReference>
<dbReference type="InterPro" id="IPR036890">
    <property type="entry name" value="HATPase_C_sf"/>
</dbReference>
<organism evidence="10 11">
    <name type="scientific">Clostridium symbiosum</name>
    <name type="common">Bacteroides symbiosus</name>
    <dbReference type="NCBI Taxonomy" id="1512"/>
    <lineage>
        <taxon>Bacteria</taxon>
        <taxon>Bacillati</taxon>
        <taxon>Bacillota</taxon>
        <taxon>Clostridia</taxon>
        <taxon>Lachnospirales</taxon>
        <taxon>Lachnospiraceae</taxon>
        <taxon>Otoolea</taxon>
    </lineage>
</organism>
<evidence type="ECO:0000256" key="1">
    <source>
        <dbReference type="ARBA" id="ARBA00000085"/>
    </source>
</evidence>
<accession>A0AAW6AVY7</accession>
<evidence type="ECO:0000256" key="6">
    <source>
        <dbReference type="ARBA" id="ARBA00023012"/>
    </source>
</evidence>
<keyword evidence="4" id="KW-0808">Transferase</keyword>
<dbReference type="InterPro" id="IPR003594">
    <property type="entry name" value="HATPase_dom"/>
</dbReference>
<dbReference type="Proteomes" id="UP001300871">
    <property type="component" value="Unassembled WGS sequence"/>
</dbReference>
<dbReference type="InterPro" id="IPR005467">
    <property type="entry name" value="His_kinase_dom"/>
</dbReference>
<feature type="transmembrane region" description="Helical" evidence="7">
    <location>
        <begin position="35"/>
        <end position="54"/>
    </location>
</feature>
<evidence type="ECO:0000256" key="7">
    <source>
        <dbReference type="SAM" id="Phobius"/>
    </source>
</evidence>
<gene>
    <name evidence="9" type="ORF">K5I21_01615</name>
    <name evidence="10" type="ORF">PM006_17240</name>
</gene>
<dbReference type="InterPro" id="IPR004358">
    <property type="entry name" value="Sig_transdc_His_kin-like_C"/>
</dbReference>
<evidence type="ECO:0000313" key="9">
    <source>
        <dbReference type="EMBL" id="MCK0084592.1"/>
    </source>
</evidence>
<reference evidence="9" key="1">
    <citation type="journal article" date="2022" name="Cell Host Microbe">
        <title>Colonization of the live biotherapeutic product VE303 and modulation of the microbiota and metabolites in healthy volunteers.</title>
        <authorList>
            <person name="Dsouza M."/>
            <person name="Menon R."/>
            <person name="Crossette E."/>
            <person name="Bhattarai S.K."/>
            <person name="Schneider J."/>
            <person name="Kim Y.G."/>
            <person name="Reddy S."/>
            <person name="Caballero S."/>
            <person name="Felix C."/>
            <person name="Cornacchione L."/>
            <person name="Hendrickson J."/>
            <person name="Watson A.R."/>
            <person name="Minot S.S."/>
            <person name="Greenfield N."/>
            <person name="Schopf L."/>
            <person name="Szabady R."/>
            <person name="Patarroyo J."/>
            <person name="Smith W."/>
            <person name="Harrison P."/>
            <person name="Kuijper E.J."/>
            <person name="Kelly C.P."/>
            <person name="Olle B."/>
            <person name="Bobilev D."/>
            <person name="Silber J.L."/>
            <person name="Bucci V."/>
            <person name="Roberts B."/>
            <person name="Faith J."/>
            <person name="Norman J.M."/>
        </authorList>
    </citation>
    <scope>NUCLEOTIDE SEQUENCE</scope>
    <source>
        <strain evidence="9">VE303-04</strain>
    </source>
</reference>
<dbReference type="InterPro" id="IPR050980">
    <property type="entry name" value="2C_sensor_his_kinase"/>
</dbReference>
<name>A0AAW6AVY7_CLOSY</name>
<evidence type="ECO:0000313" key="11">
    <source>
        <dbReference type="Proteomes" id="UP001300871"/>
    </source>
</evidence>
<dbReference type="PROSITE" id="PS50109">
    <property type="entry name" value="HIS_KIN"/>
    <property type="match status" value="1"/>
</dbReference>
<feature type="transmembrane region" description="Helical" evidence="7">
    <location>
        <begin position="87"/>
        <end position="105"/>
    </location>
</feature>
<dbReference type="EC" id="2.7.13.3" evidence="2"/>
<keyword evidence="7" id="KW-0472">Membrane</keyword>
<proteinExistence type="predicted"/>
<dbReference type="AlphaFoldDB" id="A0AAW6AVY7"/>
<dbReference type="Gene3D" id="3.30.565.10">
    <property type="entry name" value="Histidine kinase-like ATPase, C-terminal domain"/>
    <property type="match status" value="1"/>
</dbReference>
<feature type="transmembrane region" description="Helical" evidence="7">
    <location>
        <begin position="61"/>
        <end position="81"/>
    </location>
</feature>
<keyword evidence="7" id="KW-1133">Transmembrane helix</keyword>
<evidence type="ECO:0000256" key="3">
    <source>
        <dbReference type="ARBA" id="ARBA00022553"/>
    </source>
</evidence>
<feature type="transmembrane region" description="Helical" evidence="7">
    <location>
        <begin position="154"/>
        <end position="173"/>
    </location>
</feature>
<keyword evidence="5 10" id="KW-0418">Kinase</keyword>
<feature type="transmembrane region" description="Helical" evidence="7">
    <location>
        <begin position="12"/>
        <end position="29"/>
    </location>
</feature>
<protein>
    <recommendedName>
        <fullName evidence="2">histidine kinase</fullName>
        <ecNumber evidence="2">2.7.13.3</ecNumber>
    </recommendedName>
</protein>
<feature type="domain" description="Histidine kinase" evidence="8">
    <location>
        <begin position="205"/>
        <end position="429"/>
    </location>
</feature>